<protein>
    <submittedName>
        <fullName evidence="2">G-protein coupled receptors family 1 profile domain-containing protein</fullName>
    </submittedName>
</protein>
<dbReference type="WBParaSite" id="PS1159_v2.g4487.t1">
    <property type="protein sequence ID" value="PS1159_v2.g4487.t1"/>
    <property type="gene ID" value="PS1159_v2.g4487"/>
</dbReference>
<sequence>MFQIDICAATDEISLSLCSAFKTTMVFAIFAFVINIILCTYAFSHTSYSPLTVIFRLLLVIDGIHSAGYMLDSFSVLLNLPGNSRTDFKEYPGFTVEQTYALLSKDKHMVRIIDCAVYKPFLFFILLARQWSAMIAFVIGLERSLQIFYPLWFKTIKLKRTPIVLFTLSFNLLSCSIAYINSLFVSPLEETYYSCEVTWAFGENYGWCQSAVIIAEYLGGWILSGYAFCITQRPSALIHFGNQKEKISAERRRTRKALWLTTACLIFNGLPQGGLMLLRMRSNYNDADLKQYVASMFLAKSVANIFLHFIVNDTFRRLLRKVFENYFLFKT</sequence>
<evidence type="ECO:0000313" key="1">
    <source>
        <dbReference type="Proteomes" id="UP000887580"/>
    </source>
</evidence>
<accession>A0AC35GEQ5</accession>
<dbReference type="Proteomes" id="UP000887580">
    <property type="component" value="Unplaced"/>
</dbReference>
<reference evidence="2" key="1">
    <citation type="submission" date="2022-11" db="UniProtKB">
        <authorList>
            <consortium name="WormBaseParasite"/>
        </authorList>
    </citation>
    <scope>IDENTIFICATION</scope>
</reference>
<proteinExistence type="predicted"/>
<name>A0AC35GEQ5_9BILA</name>
<organism evidence="1 2">
    <name type="scientific">Panagrolaimus sp. PS1159</name>
    <dbReference type="NCBI Taxonomy" id="55785"/>
    <lineage>
        <taxon>Eukaryota</taxon>
        <taxon>Metazoa</taxon>
        <taxon>Ecdysozoa</taxon>
        <taxon>Nematoda</taxon>
        <taxon>Chromadorea</taxon>
        <taxon>Rhabditida</taxon>
        <taxon>Tylenchina</taxon>
        <taxon>Panagrolaimomorpha</taxon>
        <taxon>Panagrolaimoidea</taxon>
        <taxon>Panagrolaimidae</taxon>
        <taxon>Panagrolaimus</taxon>
    </lineage>
</organism>
<evidence type="ECO:0000313" key="2">
    <source>
        <dbReference type="WBParaSite" id="PS1159_v2.g4487.t1"/>
    </source>
</evidence>